<sequence>MRGDDLVKPARVAGSPIKGLCIIKKLSLSPATET</sequence>
<evidence type="ECO:0000313" key="2">
    <source>
        <dbReference type="Proteomes" id="UP000478052"/>
    </source>
</evidence>
<dbReference type="Proteomes" id="UP000478052">
    <property type="component" value="Unassembled WGS sequence"/>
</dbReference>
<dbReference type="EMBL" id="VUJU01000812">
    <property type="protein sequence ID" value="KAF0768225.1"/>
    <property type="molecule type" value="Genomic_DNA"/>
</dbReference>
<organism evidence="1 2">
    <name type="scientific">Aphis craccivora</name>
    <name type="common">Cowpea aphid</name>
    <dbReference type="NCBI Taxonomy" id="307492"/>
    <lineage>
        <taxon>Eukaryota</taxon>
        <taxon>Metazoa</taxon>
        <taxon>Ecdysozoa</taxon>
        <taxon>Arthropoda</taxon>
        <taxon>Hexapoda</taxon>
        <taxon>Insecta</taxon>
        <taxon>Pterygota</taxon>
        <taxon>Neoptera</taxon>
        <taxon>Paraneoptera</taxon>
        <taxon>Hemiptera</taxon>
        <taxon>Sternorrhyncha</taxon>
        <taxon>Aphidomorpha</taxon>
        <taxon>Aphidoidea</taxon>
        <taxon>Aphididae</taxon>
        <taxon>Aphidini</taxon>
        <taxon>Aphis</taxon>
        <taxon>Aphis</taxon>
    </lineage>
</organism>
<name>A0A6G0ZBF0_APHCR</name>
<evidence type="ECO:0000313" key="1">
    <source>
        <dbReference type="EMBL" id="KAF0768225.1"/>
    </source>
</evidence>
<dbReference type="OrthoDB" id="10607627at2759"/>
<reference evidence="1 2" key="1">
    <citation type="submission" date="2019-08" db="EMBL/GenBank/DDBJ databases">
        <title>Whole genome of Aphis craccivora.</title>
        <authorList>
            <person name="Voronova N.V."/>
            <person name="Shulinski R.S."/>
            <person name="Bandarenka Y.V."/>
            <person name="Zhorov D.G."/>
            <person name="Warner D."/>
        </authorList>
    </citation>
    <scope>NUCLEOTIDE SEQUENCE [LARGE SCALE GENOMIC DNA]</scope>
    <source>
        <strain evidence="1">180601</strain>
        <tissue evidence="1">Whole Body</tissue>
    </source>
</reference>
<protein>
    <submittedName>
        <fullName evidence="1">Uncharacterized protein</fullName>
    </submittedName>
</protein>
<dbReference type="AlphaFoldDB" id="A0A6G0ZBF0"/>
<accession>A0A6G0ZBF0</accession>
<proteinExistence type="predicted"/>
<comment type="caution">
    <text evidence="1">The sequence shown here is derived from an EMBL/GenBank/DDBJ whole genome shotgun (WGS) entry which is preliminary data.</text>
</comment>
<keyword evidence="2" id="KW-1185">Reference proteome</keyword>
<gene>
    <name evidence="1" type="ORF">FWK35_00011051</name>
</gene>